<dbReference type="RefSeq" id="WP_210117173.1">
    <property type="nucleotide sequence ID" value="NZ_CP054257.1"/>
</dbReference>
<gene>
    <name evidence="3" type="ORF">HRI96_09800</name>
</gene>
<dbReference type="PANTHER" id="PTHR22911:SF79">
    <property type="entry name" value="MOBA-LIKE NTP TRANSFERASE DOMAIN-CONTAINING PROTEIN"/>
    <property type="match status" value="1"/>
</dbReference>
<dbReference type="SUPFAM" id="SSF103481">
    <property type="entry name" value="Multidrug resistance efflux transporter EmrE"/>
    <property type="match status" value="2"/>
</dbReference>
<evidence type="ECO:0000313" key="4">
    <source>
        <dbReference type="Proteomes" id="UP000671995"/>
    </source>
</evidence>
<keyword evidence="1" id="KW-0812">Transmembrane</keyword>
<sequence length="298" mass="32266">MLKIGRHPSAALVICALMWSTGGFLIKSVEWNSVAITGARSLIAFIFMCAFLHRKPAFAVYKSGIYGAESLKRPDGKLTLNLWTAAVCYSATMLLFVTATKMTTAANAVLLQYTSLIWVVILSPVLLGEKNSLSDYLSVLGVLAGMVLFFYDGLNGGNFIGNILAVASGAAMAFMSVFMRRQKNVAPEDSFILSHILTFLISLPLFFTGPIKNISVSLPCLFVLGVVQIGIPSILFSTGIKKKSALSAMLISMIEPVMNPIWVIIFVGEIPSLKTVAGGIIILSSVILRSYVRQKRML</sequence>
<feature type="transmembrane region" description="Helical" evidence="1">
    <location>
        <begin position="273"/>
        <end position="292"/>
    </location>
</feature>
<dbReference type="Proteomes" id="UP000671995">
    <property type="component" value="Chromosome"/>
</dbReference>
<feature type="transmembrane region" description="Helical" evidence="1">
    <location>
        <begin position="105"/>
        <end position="126"/>
    </location>
</feature>
<feature type="transmembrane region" description="Helical" evidence="1">
    <location>
        <begin position="190"/>
        <end position="208"/>
    </location>
</feature>
<proteinExistence type="predicted"/>
<reference evidence="3" key="2">
    <citation type="journal article" date="2021" name="Microbiol. Resour. Announc.">
        <title>Complete Genome Sequences of Three Human Oral Treponema parvum Isolates.</title>
        <authorList>
            <person name="Zeng H."/>
            <person name="Watt R.M."/>
        </authorList>
    </citation>
    <scope>NUCLEOTIDE SEQUENCE</scope>
    <source>
        <strain evidence="3">ATCC 700773</strain>
    </source>
</reference>
<feature type="domain" description="EamA" evidence="2">
    <location>
        <begin position="12"/>
        <end position="150"/>
    </location>
</feature>
<dbReference type="AlphaFoldDB" id="A0A975F0R7"/>
<dbReference type="EMBL" id="CP054257">
    <property type="protein sequence ID" value="QTQ12461.1"/>
    <property type="molecule type" value="Genomic_DNA"/>
</dbReference>
<feature type="transmembrane region" description="Helical" evidence="1">
    <location>
        <begin position="133"/>
        <end position="151"/>
    </location>
</feature>
<dbReference type="InterPro" id="IPR037185">
    <property type="entry name" value="EmrE-like"/>
</dbReference>
<organism evidence="3 4">
    <name type="scientific">Treponema parvum</name>
    <dbReference type="NCBI Taxonomy" id="138851"/>
    <lineage>
        <taxon>Bacteria</taxon>
        <taxon>Pseudomonadati</taxon>
        <taxon>Spirochaetota</taxon>
        <taxon>Spirochaetia</taxon>
        <taxon>Spirochaetales</taxon>
        <taxon>Treponemataceae</taxon>
        <taxon>Treponema</taxon>
    </lineage>
</organism>
<keyword evidence="1" id="KW-1133">Transmembrane helix</keyword>
<dbReference type="GO" id="GO:0016020">
    <property type="term" value="C:membrane"/>
    <property type="evidence" value="ECO:0007669"/>
    <property type="project" value="InterPro"/>
</dbReference>
<keyword evidence="1" id="KW-0472">Membrane</keyword>
<reference evidence="3" key="1">
    <citation type="submission" date="2020-05" db="EMBL/GenBank/DDBJ databases">
        <authorList>
            <person name="Zeng H."/>
            <person name="Chan Y.K."/>
            <person name="Watt R.M."/>
        </authorList>
    </citation>
    <scope>NUCLEOTIDE SEQUENCE</scope>
    <source>
        <strain evidence="3">ATCC 700773</strain>
    </source>
</reference>
<dbReference type="InterPro" id="IPR000620">
    <property type="entry name" value="EamA_dom"/>
</dbReference>
<feature type="transmembrane region" description="Helical" evidence="1">
    <location>
        <begin position="157"/>
        <end position="178"/>
    </location>
</feature>
<dbReference type="PANTHER" id="PTHR22911">
    <property type="entry name" value="ACYL-MALONYL CONDENSING ENZYME-RELATED"/>
    <property type="match status" value="1"/>
</dbReference>
<feature type="domain" description="EamA" evidence="2">
    <location>
        <begin position="160"/>
        <end position="288"/>
    </location>
</feature>
<feature type="transmembrane region" description="Helical" evidence="1">
    <location>
        <begin position="214"/>
        <end position="236"/>
    </location>
</feature>
<evidence type="ECO:0000313" key="3">
    <source>
        <dbReference type="EMBL" id="QTQ12461.1"/>
    </source>
</evidence>
<feature type="transmembrane region" description="Helical" evidence="1">
    <location>
        <begin position="248"/>
        <end position="267"/>
    </location>
</feature>
<name>A0A975F0R7_9SPIR</name>
<dbReference type="Pfam" id="PF00892">
    <property type="entry name" value="EamA"/>
    <property type="match status" value="2"/>
</dbReference>
<feature type="transmembrane region" description="Helical" evidence="1">
    <location>
        <begin position="33"/>
        <end position="52"/>
    </location>
</feature>
<accession>A0A975F0R7</accession>
<evidence type="ECO:0000259" key="2">
    <source>
        <dbReference type="Pfam" id="PF00892"/>
    </source>
</evidence>
<feature type="transmembrane region" description="Helical" evidence="1">
    <location>
        <begin position="80"/>
        <end position="99"/>
    </location>
</feature>
<protein>
    <submittedName>
        <fullName evidence="3">EamA family transporter</fullName>
    </submittedName>
</protein>
<evidence type="ECO:0000256" key="1">
    <source>
        <dbReference type="SAM" id="Phobius"/>
    </source>
</evidence>